<reference evidence="11 12" key="1">
    <citation type="submission" date="2015-04" db="EMBL/GenBank/DDBJ databases">
        <authorList>
            <person name="Heijne W.H."/>
            <person name="Fedorova N.D."/>
            <person name="Nierman W.C."/>
            <person name="Vollebregt A.W."/>
            <person name="Zhao Z."/>
            <person name="Wu L."/>
            <person name="Kumar M."/>
            <person name="Stam H."/>
            <person name="van den Berg M.A."/>
            <person name="Pel H.J."/>
        </authorList>
    </citation>
    <scope>NUCLEOTIDE SEQUENCE [LARGE SCALE GENOMIC DNA]</scope>
    <source>
        <strain evidence="11 12">CBS 393.64</strain>
    </source>
</reference>
<evidence type="ECO:0000256" key="8">
    <source>
        <dbReference type="RuleBase" id="RU361168"/>
    </source>
</evidence>
<dbReference type="InterPro" id="IPR017853">
    <property type="entry name" value="GH"/>
</dbReference>
<evidence type="ECO:0000256" key="4">
    <source>
        <dbReference type="ARBA" id="ARBA00022729"/>
    </source>
</evidence>
<proteinExistence type="inferred from homology"/>
<dbReference type="SUPFAM" id="SSF51011">
    <property type="entry name" value="Glycosyl hydrolase domain"/>
    <property type="match status" value="1"/>
</dbReference>
<keyword evidence="4 9" id="KW-0732">Signal</keyword>
<dbReference type="EMBL" id="LASV01000727">
    <property type="protein sequence ID" value="KKA16941.1"/>
    <property type="molecule type" value="Genomic_DNA"/>
</dbReference>
<evidence type="ECO:0000256" key="9">
    <source>
        <dbReference type="SAM" id="SignalP"/>
    </source>
</evidence>
<dbReference type="InterPro" id="IPR041233">
    <property type="entry name" value="Melibiase_C"/>
</dbReference>
<dbReference type="InterPro" id="IPR013780">
    <property type="entry name" value="Glyco_hydro_b"/>
</dbReference>
<gene>
    <name evidence="11" type="ORF">T310_9446</name>
</gene>
<dbReference type="SMR" id="A0A0F4YG69"/>
<accession>A0A0F4YG69</accession>
<dbReference type="Gene3D" id="3.20.20.70">
    <property type="entry name" value="Aldolase class I"/>
    <property type="match status" value="1"/>
</dbReference>
<keyword evidence="12" id="KW-1185">Reference proteome</keyword>
<dbReference type="EC" id="3.2.1.22" evidence="3 8"/>
<sequence length="607" mass="66187">MISAAVLVSLLLTTIQPGAYAQWQCGGSTYTPGSVNFTEECYQAAQDCVAQFGANASLVNCQDAAGNLFMQQQSNQGKNNDYLIAYQDILDFCLLDGFTTGTWYDDSQWYWMAAEPGCYSPNGSIGTTGPGFCVQNRDDTVLNGCYPQPQSGAGPLQVLRTARTANGFTSSARGWNSWGIQALENPSTIPGWTVFNQTAVKQQCSVLARSDFKAAGYDLCSLDAGWSTSSEVDEYGRILYNSTLFDLPELADYLHGQGLKLGVYVIPGVPCVAANKTIEGTNIRIGDVLNGNNDELSYCDWDFSKDGVQQWHDSLINLWASWGVDMIKLDFVTPGSPQNGANLVCNNSAAVEAYHKAIANSGRQIRLDLSWKLCRNETYLPVWSSLADSIRTDQDIDNYGYNTFVAWQVVQRAIENYRQYILLQKQRNVPITLYPDMDNLFVGNAANLTGVSDAQRITIMNHWLGAAANLIIGSDLNQLDDLGTKLLTSNESIQAADFFAQYPMQPRNPGTGDNVPQQLQAWIAGPSDNNEAYVLVVNYGPDQGHGGFGTSLTGVQNVTVSLADLGIAGKSWEFSDVWNGNSSTVSTSFTAYLDEGESQLLHLTVAQ</sequence>
<comment type="caution">
    <text evidence="11">The sequence shown here is derived from an EMBL/GenBank/DDBJ whole genome shotgun (WGS) entry which is preliminary data.</text>
</comment>
<dbReference type="InterPro" id="IPR013785">
    <property type="entry name" value="Aldolase_TIM"/>
</dbReference>
<dbReference type="STRING" id="1408163.A0A0F4YG69"/>
<name>A0A0F4YG69_RASE3</name>
<dbReference type="GO" id="GO:0005975">
    <property type="term" value="P:carbohydrate metabolic process"/>
    <property type="evidence" value="ECO:0007669"/>
    <property type="project" value="InterPro"/>
</dbReference>
<dbReference type="InterPro" id="IPR002241">
    <property type="entry name" value="Glyco_hydro_27"/>
</dbReference>
<dbReference type="CDD" id="cd14792">
    <property type="entry name" value="GH27"/>
    <property type="match status" value="1"/>
</dbReference>
<evidence type="ECO:0000256" key="2">
    <source>
        <dbReference type="ARBA" id="ARBA00009743"/>
    </source>
</evidence>
<dbReference type="GO" id="GO:0004557">
    <property type="term" value="F:alpha-galactosidase activity"/>
    <property type="evidence" value="ECO:0007669"/>
    <property type="project" value="UniProtKB-EC"/>
</dbReference>
<dbReference type="Gene3D" id="2.60.40.1180">
    <property type="entry name" value="Golgi alpha-mannosidase II"/>
    <property type="match status" value="1"/>
</dbReference>
<protein>
    <recommendedName>
        <fullName evidence="3 8">Alpha-galactosidase</fullName>
        <ecNumber evidence="3 8">3.2.1.22</ecNumber>
    </recommendedName>
    <alternativeName>
        <fullName evidence="8">Melibiase</fullName>
    </alternativeName>
</protein>
<evidence type="ECO:0000256" key="6">
    <source>
        <dbReference type="ARBA" id="ARBA00023157"/>
    </source>
</evidence>
<feature type="domain" description="Alpha galactosidase C-terminal" evidence="10">
    <location>
        <begin position="518"/>
        <end position="601"/>
    </location>
</feature>
<evidence type="ECO:0000256" key="1">
    <source>
        <dbReference type="ARBA" id="ARBA00001255"/>
    </source>
</evidence>
<keyword evidence="7 8" id="KW-0326">Glycosidase</keyword>
<keyword evidence="5 8" id="KW-0378">Hydrolase</keyword>
<dbReference type="SUPFAM" id="SSF51445">
    <property type="entry name" value="(Trans)glycosidases"/>
    <property type="match status" value="1"/>
</dbReference>
<evidence type="ECO:0000256" key="5">
    <source>
        <dbReference type="ARBA" id="ARBA00022801"/>
    </source>
</evidence>
<comment type="catalytic activity">
    <reaction evidence="1 8">
        <text>Hydrolysis of terminal, non-reducing alpha-D-galactose residues in alpha-D-galactosides, including galactose oligosaccharides, galactomannans and galactolipids.</text>
        <dbReference type="EC" id="3.2.1.22"/>
    </reaction>
</comment>
<keyword evidence="6 8" id="KW-1015">Disulfide bond</keyword>
<dbReference type="Proteomes" id="UP000053958">
    <property type="component" value="Unassembled WGS sequence"/>
</dbReference>
<organism evidence="11 12">
    <name type="scientific">Rasamsonia emersonii (strain ATCC 16479 / CBS 393.64 / IMI 116815)</name>
    <dbReference type="NCBI Taxonomy" id="1408163"/>
    <lineage>
        <taxon>Eukaryota</taxon>
        <taxon>Fungi</taxon>
        <taxon>Dikarya</taxon>
        <taxon>Ascomycota</taxon>
        <taxon>Pezizomycotina</taxon>
        <taxon>Eurotiomycetes</taxon>
        <taxon>Eurotiomycetidae</taxon>
        <taxon>Eurotiales</taxon>
        <taxon>Trichocomaceae</taxon>
        <taxon>Rasamsonia</taxon>
    </lineage>
</organism>
<dbReference type="Pfam" id="PF17801">
    <property type="entry name" value="Melibiase_C"/>
    <property type="match status" value="1"/>
</dbReference>
<comment type="similarity">
    <text evidence="2 8">Belongs to the glycosyl hydrolase 27 family.</text>
</comment>
<dbReference type="PRINTS" id="PR00740">
    <property type="entry name" value="GLHYDRLASE27"/>
</dbReference>
<evidence type="ECO:0000313" key="11">
    <source>
        <dbReference type="EMBL" id="KKA16941.1"/>
    </source>
</evidence>
<feature type="signal peptide" evidence="9">
    <location>
        <begin position="1"/>
        <end position="21"/>
    </location>
</feature>
<dbReference type="PANTHER" id="PTHR11452">
    <property type="entry name" value="ALPHA-GALACTOSIDASE/ALPHA-N-ACETYLGALACTOSAMINIDASE"/>
    <property type="match status" value="1"/>
</dbReference>
<dbReference type="RefSeq" id="XP_013323553.1">
    <property type="nucleotide sequence ID" value="XM_013468099.1"/>
</dbReference>
<dbReference type="Pfam" id="PF16499">
    <property type="entry name" value="Melibiase_2"/>
    <property type="match status" value="2"/>
</dbReference>
<dbReference type="GeneID" id="25321381"/>
<evidence type="ECO:0000256" key="7">
    <source>
        <dbReference type="ARBA" id="ARBA00023295"/>
    </source>
</evidence>
<evidence type="ECO:0000259" key="10">
    <source>
        <dbReference type="Pfam" id="PF17801"/>
    </source>
</evidence>
<evidence type="ECO:0000313" key="12">
    <source>
        <dbReference type="Proteomes" id="UP000053958"/>
    </source>
</evidence>
<dbReference type="AlphaFoldDB" id="A0A0F4YG69"/>
<dbReference type="PANTHER" id="PTHR11452:SF33">
    <property type="entry name" value="ALPHA-GALACTOSIDASE 2"/>
    <property type="match status" value="1"/>
</dbReference>
<feature type="chain" id="PRO_5002481671" description="Alpha-galactosidase" evidence="9">
    <location>
        <begin position="22"/>
        <end position="607"/>
    </location>
</feature>
<dbReference type="OrthoDB" id="5795902at2759"/>
<evidence type="ECO:0000256" key="3">
    <source>
        <dbReference type="ARBA" id="ARBA00012755"/>
    </source>
</evidence>